<dbReference type="NCBIfam" id="NF005063">
    <property type="entry name" value="PRK06476.1"/>
    <property type="match status" value="1"/>
</dbReference>
<comment type="caution">
    <text evidence="3">The sequence shown here is derived from an EMBL/GenBank/DDBJ whole genome shotgun (WGS) entry which is preliminary data.</text>
</comment>
<dbReference type="EMBL" id="JBDPGJ010000008">
    <property type="protein sequence ID" value="MEX0409262.1"/>
    <property type="molecule type" value="Genomic_DNA"/>
</dbReference>
<sequence length="261" mass="28318">MTLGIVGTGALTAAVITGLKSSGNDARRVLLSPRNAEISAELAARYADVQVASDNQAVLDGSETVMLAVRPQVAREVLQVLRFQNDHHVVSLIATISREEIASLVAPAERVTKALPMPMIAHKLGATIIFPPDPDIAAFFGKLGKAIEVESEHEFNALSVVTATYATYFRYLDTIDDWLESHDVSSDTAREYIATLFKALAHAPEAAPASAFMDLAKEYATIGGINEQVLSELESQDVFKMFARSLDNVYRRVSGPWNVDV</sequence>
<evidence type="ECO:0000256" key="1">
    <source>
        <dbReference type="ARBA" id="ARBA00005525"/>
    </source>
</evidence>
<reference evidence="3 4" key="1">
    <citation type="submission" date="2024-05" db="EMBL/GenBank/DDBJ databases">
        <authorList>
            <person name="Jiang F."/>
        </authorList>
    </citation>
    <scope>NUCLEOTIDE SEQUENCE [LARGE SCALE GENOMIC DNA]</scope>
    <source>
        <strain evidence="3 4">LZ166</strain>
    </source>
</reference>
<evidence type="ECO:0000259" key="2">
    <source>
        <dbReference type="Pfam" id="PF03807"/>
    </source>
</evidence>
<feature type="domain" description="Pyrroline-5-carboxylate reductase catalytic N-terminal" evidence="2">
    <location>
        <begin position="3"/>
        <end position="94"/>
    </location>
</feature>
<dbReference type="Proteomes" id="UP001556692">
    <property type="component" value="Unassembled WGS sequence"/>
</dbReference>
<dbReference type="InterPro" id="IPR028939">
    <property type="entry name" value="P5C_Rdtase_cat_N"/>
</dbReference>
<dbReference type="PANTHER" id="PTHR11645">
    <property type="entry name" value="PYRROLINE-5-CARBOXYLATE REDUCTASE"/>
    <property type="match status" value="1"/>
</dbReference>
<dbReference type="SUPFAM" id="SSF51735">
    <property type="entry name" value="NAD(P)-binding Rossmann-fold domains"/>
    <property type="match status" value="1"/>
</dbReference>
<dbReference type="Gene3D" id="3.40.50.720">
    <property type="entry name" value="NAD(P)-binding Rossmann-like Domain"/>
    <property type="match status" value="1"/>
</dbReference>
<organism evidence="3 4">
    <name type="scientific">Aquibium pacificus</name>
    <dbReference type="NCBI Taxonomy" id="3153579"/>
    <lineage>
        <taxon>Bacteria</taxon>
        <taxon>Pseudomonadati</taxon>
        <taxon>Pseudomonadota</taxon>
        <taxon>Alphaproteobacteria</taxon>
        <taxon>Hyphomicrobiales</taxon>
        <taxon>Phyllobacteriaceae</taxon>
        <taxon>Aquibium</taxon>
    </lineage>
</organism>
<evidence type="ECO:0000313" key="4">
    <source>
        <dbReference type="Proteomes" id="UP001556692"/>
    </source>
</evidence>
<dbReference type="PIRSF" id="PIRSF000193">
    <property type="entry name" value="Pyrrol-5-carb_rd"/>
    <property type="match status" value="1"/>
</dbReference>
<gene>
    <name evidence="3" type="ORF">ABGN05_26820</name>
</gene>
<proteinExistence type="inferred from homology"/>
<dbReference type="InterPro" id="IPR000304">
    <property type="entry name" value="Pyrroline-COOH_reductase"/>
</dbReference>
<evidence type="ECO:0000313" key="3">
    <source>
        <dbReference type="EMBL" id="MEX0409262.1"/>
    </source>
</evidence>
<dbReference type="RefSeq" id="WP_367957111.1">
    <property type="nucleotide sequence ID" value="NZ_JBDPGJ010000008.1"/>
</dbReference>
<dbReference type="PANTHER" id="PTHR11645:SF13">
    <property type="entry name" value="PYRROLINE-5-CARBOXYLATE REDUCTASE CATALYTIC N-TERMINAL DOMAIN-CONTAINING PROTEIN"/>
    <property type="match status" value="1"/>
</dbReference>
<dbReference type="InterPro" id="IPR036291">
    <property type="entry name" value="NAD(P)-bd_dom_sf"/>
</dbReference>
<accession>A0ABV3SR35</accession>
<comment type="similarity">
    <text evidence="1">Belongs to the pyrroline-5-carboxylate reductase family.</text>
</comment>
<dbReference type="Pfam" id="PF03807">
    <property type="entry name" value="F420_oxidored"/>
    <property type="match status" value="1"/>
</dbReference>
<name>A0ABV3SR35_9HYPH</name>
<protein>
    <submittedName>
        <fullName evidence="3">Pyrroline-5-carboxylate reductase</fullName>
    </submittedName>
</protein>
<keyword evidence="4" id="KW-1185">Reference proteome</keyword>